<dbReference type="RefSeq" id="XP_030372764.1">
    <property type="nucleotide sequence ID" value="XM_030516904.1"/>
</dbReference>
<feature type="region of interest" description="Disordered" evidence="1">
    <location>
        <begin position="1"/>
        <end position="102"/>
    </location>
</feature>
<organism evidence="2 3">
    <name type="scientific">Drosophila lebanonensis</name>
    <name type="common">Fruit fly</name>
    <name type="synonym">Scaptodrosophila lebanonensis</name>
    <dbReference type="NCBI Taxonomy" id="7225"/>
    <lineage>
        <taxon>Eukaryota</taxon>
        <taxon>Metazoa</taxon>
        <taxon>Ecdysozoa</taxon>
        <taxon>Arthropoda</taxon>
        <taxon>Hexapoda</taxon>
        <taxon>Insecta</taxon>
        <taxon>Pterygota</taxon>
        <taxon>Neoptera</taxon>
        <taxon>Endopterygota</taxon>
        <taxon>Diptera</taxon>
        <taxon>Brachycera</taxon>
        <taxon>Muscomorpha</taxon>
        <taxon>Ephydroidea</taxon>
        <taxon>Drosophilidae</taxon>
        <taxon>Scaptodrosophila</taxon>
    </lineage>
</organism>
<proteinExistence type="predicted"/>
<dbReference type="AlphaFoldDB" id="A0A6J2T9R5"/>
<dbReference type="Proteomes" id="UP000504634">
    <property type="component" value="Unplaced"/>
</dbReference>
<reference evidence="3" key="1">
    <citation type="submission" date="2025-08" db="UniProtKB">
        <authorList>
            <consortium name="RefSeq"/>
        </authorList>
    </citation>
    <scope>IDENTIFICATION</scope>
    <source>
        <strain evidence="3">11010-0011.00</strain>
        <tissue evidence="3">Whole body</tissue>
    </source>
</reference>
<dbReference type="GeneID" id="115622826"/>
<evidence type="ECO:0000313" key="2">
    <source>
        <dbReference type="Proteomes" id="UP000504634"/>
    </source>
</evidence>
<evidence type="ECO:0000313" key="3">
    <source>
        <dbReference type="RefSeq" id="XP_030372764.1"/>
    </source>
</evidence>
<accession>A0A6J2T9R5</accession>
<name>A0A6J2T9R5_DROLE</name>
<sequence>MSTKLPTISVTADHHSSQSESSSSSEDSYSNDMDYDRNGAGGVTDIEDFGSQAEVLKTSSRRSSVNLTNKQKQQHKANPFENDVTDVEDYDTESEDDEKSTVYPELKLSLREFLNQGLQNQEAVDNDAKESYEVKAGDFLQAQNLNGMVDYLTDCEDYDTDSEVGYGYEKSVCVDLDNAIGDQGRVNIADGEKQQDDSDEYEDVSAISDIGDLASAMSDCAGLGRRGMSEDELLEVSGSEKICNIACSESETNSEGAAAKSASVSEASVPPIDVAFITASGAPRRNSKSTLPMSSGKHLLQVVPRNEEVLTDVEGIDDSAAEDSFDDEEENEEPIPRAIILAPGDDGTCQTDIEDMYCEDGSLSSVFAEAASVALEALPPPHREVVELKEDKYGDTITNAMPMDSTYEFGIYNHLKDTIHTESEDYSCADDWSMNLSLAEDLAPGSQNILENDVIVANEVMKQQQNKRLEVQANAESVTDVEEIFVAGTNRRKKLKTRTLSKGKSKLLDIIKPKEDGVTDVEDMDLSECGLPPGVNRVEQLKQQAKTADSDELSTDDVSSISEASDVPSVDVSNVRLYAANTSASTKTCNKSKLHPISLLKEEAISQQNTDSEDVQLPSDAEDVLEPPVIKAANCNSKELNEMLNESYTVVHEKSGTGFNIEAERLHIKGMIRDAYTDSEYVESDESVARGGN</sequence>
<gene>
    <name evidence="3" type="primary">LOC115622826</name>
</gene>
<feature type="compositionally biased region" description="Polar residues" evidence="1">
    <location>
        <begin position="57"/>
        <end position="71"/>
    </location>
</feature>
<feature type="compositionally biased region" description="Low complexity" evidence="1">
    <location>
        <begin position="18"/>
        <end position="32"/>
    </location>
</feature>
<feature type="compositionally biased region" description="Acidic residues" evidence="1">
    <location>
        <begin position="83"/>
        <end position="98"/>
    </location>
</feature>
<protein>
    <submittedName>
        <fullName evidence="3">Uncharacterized protein LOC115622826</fullName>
    </submittedName>
</protein>
<feature type="compositionally biased region" description="Polar residues" evidence="1">
    <location>
        <begin position="1"/>
        <end position="10"/>
    </location>
</feature>
<dbReference type="OrthoDB" id="8037776at2759"/>
<feature type="region of interest" description="Disordered" evidence="1">
    <location>
        <begin position="543"/>
        <end position="565"/>
    </location>
</feature>
<evidence type="ECO:0000256" key="1">
    <source>
        <dbReference type="SAM" id="MobiDB-lite"/>
    </source>
</evidence>
<keyword evidence="2" id="KW-1185">Reference proteome</keyword>